<feature type="transmembrane region" description="Helical" evidence="1">
    <location>
        <begin position="189"/>
        <end position="206"/>
    </location>
</feature>
<feature type="transmembrane region" description="Helical" evidence="1">
    <location>
        <begin position="280"/>
        <end position="300"/>
    </location>
</feature>
<dbReference type="STRING" id="1513271.XM47_07130"/>
<protein>
    <recommendedName>
        <fullName evidence="4">Permease</fullName>
    </recommendedName>
</protein>
<gene>
    <name evidence="2" type="ORF">XM47_07130</name>
</gene>
<dbReference type="PATRIC" id="fig|1513271.3.peg.1460"/>
<dbReference type="Proteomes" id="UP000037600">
    <property type="component" value="Unassembled WGS sequence"/>
</dbReference>
<name>A0A0J8GWW2_9ALTE</name>
<feature type="transmembrane region" description="Helical" evidence="1">
    <location>
        <begin position="218"/>
        <end position="242"/>
    </location>
</feature>
<dbReference type="AlphaFoldDB" id="A0A0J8GWW2"/>
<dbReference type="Pfam" id="PF05982">
    <property type="entry name" value="Sbt_1"/>
    <property type="match status" value="1"/>
</dbReference>
<feature type="transmembrane region" description="Helical" evidence="1">
    <location>
        <begin position="157"/>
        <end position="177"/>
    </location>
</feature>
<keyword evidence="3" id="KW-1185">Reference proteome</keyword>
<evidence type="ECO:0008006" key="4">
    <source>
        <dbReference type="Google" id="ProtNLM"/>
    </source>
</evidence>
<dbReference type="OrthoDB" id="345121at2"/>
<evidence type="ECO:0000313" key="3">
    <source>
        <dbReference type="Proteomes" id="UP000037600"/>
    </source>
</evidence>
<sequence>MVHFLPDILAFFFIAALIAQRLSVDLRLPDAAYQLITYILLITIGLKGGQAIANNASMALIGHSGLIITMGIVITLVALIIIQIFSKLNKADRVTLAAHYGSVSVGTFAVAVNYLEVSQIPYELTLNLFVALLELPAIILGLYLLSDKTHKLNVKTILAHKSLALIIIGMLIGALYGEISEPLVKNLKPMFGVMLALYLVHMGALAGAKISDIGSNKVFIVSFALIMPLIGASIALFCSWLIGLSHGGATLLAVLGASASYIAVPAVFEQAYPEANIAQALFASLAISFSVNVIWGIELYTQAALLISSL</sequence>
<feature type="transmembrane region" description="Helical" evidence="1">
    <location>
        <begin position="35"/>
        <end position="53"/>
    </location>
</feature>
<dbReference type="PANTHER" id="PTHR40400">
    <property type="entry name" value="SLR1512 PROTEIN"/>
    <property type="match status" value="1"/>
</dbReference>
<dbReference type="EMBL" id="LAZL01000009">
    <property type="protein sequence ID" value="KMT65769.1"/>
    <property type="molecule type" value="Genomic_DNA"/>
</dbReference>
<keyword evidence="1" id="KW-0472">Membrane</keyword>
<comment type="caution">
    <text evidence="2">The sequence shown here is derived from an EMBL/GenBank/DDBJ whole genome shotgun (WGS) entry which is preliminary data.</text>
</comment>
<accession>A0A0J8GWW2</accession>
<proteinExistence type="predicted"/>
<dbReference type="PANTHER" id="PTHR40400:SF1">
    <property type="entry name" value="SLR1512 PROTEIN"/>
    <property type="match status" value="1"/>
</dbReference>
<keyword evidence="1" id="KW-1133">Transmembrane helix</keyword>
<feature type="transmembrane region" description="Helical" evidence="1">
    <location>
        <begin position="59"/>
        <end position="82"/>
    </location>
</feature>
<dbReference type="InterPro" id="IPR010293">
    <property type="entry name" value="Sbt_1"/>
</dbReference>
<feature type="transmembrane region" description="Helical" evidence="1">
    <location>
        <begin position="126"/>
        <end position="145"/>
    </location>
</feature>
<evidence type="ECO:0000256" key="1">
    <source>
        <dbReference type="SAM" id="Phobius"/>
    </source>
</evidence>
<feature type="transmembrane region" description="Helical" evidence="1">
    <location>
        <begin position="248"/>
        <end position="268"/>
    </location>
</feature>
<keyword evidence="1" id="KW-0812">Transmembrane</keyword>
<feature type="transmembrane region" description="Helical" evidence="1">
    <location>
        <begin position="6"/>
        <end position="23"/>
    </location>
</feature>
<feature type="transmembrane region" description="Helical" evidence="1">
    <location>
        <begin position="94"/>
        <end position="114"/>
    </location>
</feature>
<dbReference type="RefSeq" id="WP_048691132.1">
    <property type="nucleotide sequence ID" value="NZ_KQ130486.1"/>
</dbReference>
<organism evidence="2 3">
    <name type="scientific">Catenovulum maritimum</name>
    <dbReference type="NCBI Taxonomy" id="1513271"/>
    <lineage>
        <taxon>Bacteria</taxon>
        <taxon>Pseudomonadati</taxon>
        <taxon>Pseudomonadota</taxon>
        <taxon>Gammaproteobacteria</taxon>
        <taxon>Alteromonadales</taxon>
        <taxon>Alteromonadaceae</taxon>
        <taxon>Catenovulum</taxon>
    </lineage>
</organism>
<evidence type="ECO:0000313" key="2">
    <source>
        <dbReference type="EMBL" id="KMT65769.1"/>
    </source>
</evidence>
<reference evidence="2 3" key="1">
    <citation type="submission" date="2015-04" db="EMBL/GenBank/DDBJ databases">
        <title>Draft Genome Sequence of the Novel Agar-Digesting Marine Bacterium Q1.</title>
        <authorList>
            <person name="Li Y."/>
            <person name="Li D."/>
            <person name="Chen G."/>
            <person name="Du Z."/>
        </authorList>
    </citation>
    <scope>NUCLEOTIDE SEQUENCE [LARGE SCALE GENOMIC DNA]</scope>
    <source>
        <strain evidence="2 3">Q1</strain>
    </source>
</reference>